<dbReference type="AlphaFoldDB" id="A0A7C5QM32"/>
<reference evidence="1" key="1">
    <citation type="journal article" date="2020" name="mSystems">
        <title>Genome- and Community-Level Interaction Insights into Carbon Utilization and Element Cycling Functions of Hydrothermarchaeota in Hydrothermal Sediment.</title>
        <authorList>
            <person name="Zhou Z."/>
            <person name="Liu Y."/>
            <person name="Xu W."/>
            <person name="Pan J."/>
            <person name="Luo Z.H."/>
            <person name="Li M."/>
        </authorList>
    </citation>
    <scope>NUCLEOTIDE SEQUENCE [LARGE SCALE GENOMIC DNA]</scope>
    <source>
        <strain evidence="1">HyVt-501</strain>
    </source>
</reference>
<dbReference type="PANTHER" id="PTHR21075">
    <property type="entry name" value="ANAEROBIC RIBONUCLEOSIDE-TRIPHOSPHATE REDUCTASE"/>
    <property type="match status" value="1"/>
</dbReference>
<gene>
    <name evidence="1" type="ORF">ENJ61_07315</name>
</gene>
<dbReference type="Pfam" id="PF13597">
    <property type="entry name" value="NRDD"/>
    <property type="match status" value="1"/>
</dbReference>
<dbReference type="GO" id="GO:0008998">
    <property type="term" value="F:ribonucleoside-triphosphate reductase (thioredoxin) activity"/>
    <property type="evidence" value="ECO:0007669"/>
    <property type="project" value="UniProtKB-EC"/>
</dbReference>
<accession>A0A7C5QM32</accession>
<evidence type="ECO:0000313" key="1">
    <source>
        <dbReference type="EMBL" id="HHJ64700.1"/>
    </source>
</evidence>
<feature type="non-terminal residue" evidence="1">
    <location>
        <position position="1"/>
    </location>
</feature>
<dbReference type="Proteomes" id="UP000885792">
    <property type="component" value="Unassembled WGS sequence"/>
</dbReference>
<comment type="caution">
    <text evidence="1">The sequence shown here is derived from an EMBL/GenBank/DDBJ whole genome shotgun (WGS) entry which is preliminary data.</text>
</comment>
<organism evidence="1">
    <name type="scientific">Aquifex aeolicus</name>
    <dbReference type="NCBI Taxonomy" id="63363"/>
    <lineage>
        <taxon>Bacteria</taxon>
        <taxon>Pseudomonadati</taxon>
        <taxon>Aquificota</taxon>
        <taxon>Aquificia</taxon>
        <taxon>Aquificales</taxon>
        <taxon>Aquificaceae</taxon>
        <taxon>Aquifex</taxon>
    </lineage>
</organism>
<dbReference type="GO" id="GO:0004748">
    <property type="term" value="F:ribonucleoside-diphosphate reductase activity, thioredoxin disulfide as acceptor"/>
    <property type="evidence" value="ECO:0007669"/>
    <property type="project" value="TreeGrafter"/>
</dbReference>
<dbReference type="PANTHER" id="PTHR21075:SF0">
    <property type="entry name" value="ANAEROBIC RIBONUCLEOSIDE-TRIPHOSPHATE REDUCTASE"/>
    <property type="match status" value="1"/>
</dbReference>
<dbReference type="InterPro" id="IPR012833">
    <property type="entry name" value="NrdD"/>
</dbReference>
<protein>
    <submittedName>
        <fullName evidence="1">Ribonucleoside triphosphate reductase</fullName>
        <ecNumber evidence="1">1.17.4.2</ecNumber>
    </submittedName>
</protein>
<dbReference type="GO" id="GO:0006260">
    <property type="term" value="P:DNA replication"/>
    <property type="evidence" value="ECO:0007669"/>
    <property type="project" value="InterPro"/>
</dbReference>
<dbReference type="EMBL" id="DRNB01000266">
    <property type="protein sequence ID" value="HHJ64700.1"/>
    <property type="molecule type" value="Genomic_DNA"/>
</dbReference>
<dbReference type="Gene3D" id="3.20.70.20">
    <property type="match status" value="1"/>
</dbReference>
<sequence>YRIPYFTVTPTFSVCPTHGYISGEHETCPICGERCEVYSRVVGYLRPVSQWNAGKQEEFRLRRSYRIA</sequence>
<keyword evidence="1" id="KW-0560">Oxidoreductase</keyword>
<dbReference type="GO" id="GO:0031250">
    <property type="term" value="C:anaerobic ribonucleoside-triphosphate reductase complex"/>
    <property type="evidence" value="ECO:0007669"/>
    <property type="project" value="TreeGrafter"/>
</dbReference>
<proteinExistence type="predicted"/>
<dbReference type="GO" id="GO:0009265">
    <property type="term" value="P:2'-deoxyribonucleotide biosynthetic process"/>
    <property type="evidence" value="ECO:0007669"/>
    <property type="project" value="TreeGrafter"/>
</dbReference>
<dbReference type="SUPFAM" id="SSF51998">
    <property type="entry name" value="PFL-like glycyl radical enzymes"/>
    <property type="match status" value="1"/>
</dbReference>
<dbReference type="EC" id="1.17.4.2" evidence="1"/>
<name>A0A7C5QM32_AQUAO</name>